<protein>
    <submittedName>
        <fullName evidence="2">Uncharacterized protein</fullName>
    </submittedName>
</protein>
<evidence type="ECO:0000313" key="3">
    <source>
        <dbReference type="Proteomes" id="UP001342418"/>
    </source>
</evidence>
<keyword evidence="1" id="KW-0812">Transmembrane</keyword>
<proteinExistence type="predicted"/>
<keyword evidence="1" id="KW-0472">Membrane</keyword>
<gene>
    <name evidence="2" type="ORF">NTH_03442</name>
</gene>
<name>A0ABY5MSY3_9HYPH</name>
<dbReference type="Proteomes" id="UP001342418">
    <property type="component" value="Chromosome"/>
</dbReference>
<dbReference type="RefSeq" id="WP_338531144.1">
    <property type="nucleotide sequence ID" value="NZ_CP030941.1"/>
</dbReference>
<keyword evidence="1" id="KW-1133">Transmembrane helix</keyword>
<evidence type="ECO:0000256" key="1">
    <source>
        <dbReference type="SAM" id="Phobius"/>
    </source>
</evidence>
<accession>A0ABY5MSY3</accession>
<organism evidence="2 3">
    <name type="scientific">Nitratireductor thuwali</name>
    <dbReference type="NCBI Taxonomy" id="2267699"/>
    <lineage>
        <taxon>Bacteria</taxon>
        <taxon>Pseudomonadati</taxon>
        <taxon>Pseudomonadota</taxon>
        <taxon>Alphaproteobacteria</taxon>
        <taxon>Hyphomicrobiales</taxon>
        <taxon>Phyllobacteriaceae</taxon>
        <taxon>Nitratireductor</taxon>
    </lineage>
</organism>
<dbReference type="EMBL" id="CP030941">
    <property type="protein sequence ID" value="UUP18956.1"/>
    <property type="molecule type" value="Genomic_DNA"/>
</dbReference>
<sequence>MLATRGFTAICVLMAIAGMVAAVMVAEASRSGGYWRGNLTVDSCLDHSVKSLCAI</sequence>
<keyword evidence="3" id="KW-1185">Reference proteome</keyword>
<feature type="transmembrane region" description="Helical" evidence="1">
    <location>
        <begin position="6"/>
        <end position="26"/>
    </location>
</feature>
<evidence type="ECO:0000313" key="2">
    <source>
        <dbReference type="EMBL" id="UUP18956.1"/>
    </source>
</evidence>
<reference evidence="2 3" key="1">
    <citation type="submission" date="2018-07" db="EMBL/GenBank/DDBJ databases">
        <title>Genome sequence of Nitratireductor thuwali#1536.</title>
        <authorList>
            <person name="Michoud G."/>
            <person name="Merlino G."/>
            <person name="Sefrji F.O."/>
            <person name="Daffonchio D."/>
        </authorList>
    </citation>
    <scope>NUCLEOTIDE SEQUENCE [LARGE SCALE GENOMIC DNA]</scope>
    <source>
        <strain evidence="3">Nit1536</strain>
    </source>
</reference>